<dbReference type="Proteomes" id="UP000000763">
    <property type="component" value="Chromosome 2"/>
</dbReference>
<protein>
    <submittedName>
        <fullName evidence="2">Uncharacterized protein</fullName>
    </submittedName>
</protein>
<dbReference type="EMBL" id="AP004052">
    <property type="protein sequence ID" value="BAD07554.1"/>
    <property type="molecule type" value="Genomic_DNA"/>
</dbReference>
<evidence type="ECO:0000313" key="3">
    <source>
        <dbReference type="Proteomes" id="UP000000763"/>
    </source>
</evidence>
<reference evidence="1" key="1">
    <citation type="submission" date="2001-08" db="EMBL/GenBank/DDBJ databases">
        <title>Oryza sativa nipponbare(GA3) genomic DNA, chromosome 2, BAC clone:OJ1218_D07.</title>
        <authorList>
            <person name="Sasaki T."/>
            <person name="Matsumoto T."/>
            <person name="Yamamoto K."/>
        </authorList>
    </citation>
    <scope>NUCLEOTIDE SEQUENCE</scope>
</reference>
<name>Q6YVK2_ORYSJ</name>
<sequence>MDLDFGRLVDEGEEHDKDGVTVGVAVHHAEPVASPLPPLLLDMWSATAALIPRCRSTAALARRPLRPPPLYRGSPAGHGERNATRTYRCQLSGQYLASWTGARDRVDMRRVADLPYVGRRFGVALEMGDWEWERRVARCDFAAWTPQELFTVQLHPCARDSVWSRHSPRLLGEIVDGQNNVSAAVASRQAQKPVLGETLIPQIHWRPCFIKDLNSM</sequence>
<evidence type="ECO:0000313" key="2">
    <source>
        <dbReference type="EMBL" id="BAD08063.1"/>
    </source>
</evidence>
<evidence type="ECO:0000313" key="1">
    <source>
        <dbReference type="EMBL" id="BAD07554.1"/>
    </source>
</evidence>
<gene>
    <name evidence="1" type="ORF">OJ1218_D07.15</name>
    <name evidence="2" type="ORF">P0724B10.4</name>
</gene>
<proteinExistence type="predicted"/>
<reference evidence="3" key="4">
    <citation type="journal article" date="2008" name="Nucleic Acids Res.">
        <title>The rice annotation project database (RAP-DB): 2008 update.</title>
        <authorList>
            <consortium name="The rice annotation project (RAP)"/>
        </authorList>
    </citation>
    <scope>GENOME REANNOTATION</scope>
    <source>
        <strain evidence="3">cv. Nipponbare</strain>
    </source>
</reference>
<reference evidence="3" key="3">
    <citation type="journal article" date="2005" name="Nature">
        <title>The map-based sequence of the rice genome.</title>
        <authorList>
            <consortium name="International rice genome sequencing project (IRGSP)"/>
            <person name="Matsumoto T."/>
            <person name="Wu J."/>
            <person name="Kanamori H."/>
            <person name="Katayose Y."/>
            <person name="Fujisawa M."/>
            <person name="Namiki N."/>
            <person name="Mizuno H."/>
            <person name="Yamamoto K."/>
            <person name="Antonio B.A."/>
            <person name="Baba T."/>
            <person name="Sakata K."/>
            <person name="Nagamura Y."/>
            <person name="Aoki H."/>
            <person name="Arikawa K."/>
            <person name="Arita K."/>
            <person name="Bito T."/>
            <person name="Chiden Y."/>
            <person name="Fujitsuka N."/>
            <person name="Fukunaka R."/>
            <person name="Hamada M."/>
            <person name="Harada C."/>
            <person name="Hayashi A."/>
            <person name="Hijishita S."/>
            <person name="Honda M."/>
            <person name="Hosokawa S."/>
            <person name="Ichikawa Y."/>
            <person name="Idonuma A."/>
            <person name="Iijima M."/>
            <person name="Ikeda M."/>
            <person name="Ikeno M."/>
            <person name="Ito K."/>
            <person name="Ito S."/>
            <person name="Ito T."/>
            <person name="Ito Y."/>
            <person name="Ito Y."/>
            <person name="Iwabuchi A."/>
            <person name="Kamiya K."/>
            <person name="Karasawa W."/>
            <person name="Kurita K."/>
            <person name="Katagiri S."/>
            <person name="Kikuta A."/>
            <person name="Kobayashi H."/>
            <person name="Kobayashi N."/>
            <person name="Machita K."/>
            <person name="Maehara T."/>
            <person name="Masukawa M."/>
            <person name="Mizubayashi T."/>
            <person name="Mukai Y."/>
            <person name="Nagasaki H."/>
            <person name="Nagata Y."/>
            <person name="Naito S."/>
            <person name="Nakashima M."/>
            <person name="Nakama Y."/>
            <person name="Nakamichi Y."/>
            <person name="Nakamura M."/>
            <person name="Meguro A."/>
            <person name="Negishi M."/>
            <person name="Ohta I."/>
            <person name="Ohta T."/>
            <person name="Okamoto M."/>
            <person name="Ono N."/>
            <person name="Saji S."/>
            <person name="Sakaguchi M."/>
            <person name="Sakai K."/>
            <person name="Shibata M."/>
            <person name="Shimokawa T."/>
            <person name="Song J."/>
            <person name="Takazaki Y."/>
            <person name="Terasawa K."/>
            <person name="Tsugane M."/>
            <person name="Tsuji K."/>
            <person name="Ueda S."/>
            <person name="Waki K."/>
            <person name="Yamagata H."/>
            <person name="Yamamoto M."/>
            <person name="Yamamoto S."/>
            <person name="Yamane H."/>
            <person name="Yoshiki S."/>
            <person name="Yoshihara R."/>
            <person name="Yukawa K."/>
            <person name="Zhong H."/>
            <person name="Yano M."/>
            <person name="Yuan Q."/>
            <person name="Ouyang S."/>
            <person name="Liu J."/>
            <person name="Jones K.M."/>
            <person name="Gansberger K."/>
            <person name="Moffat K."/>
            <person name="Hill J."/>
            <person name="Bera J."/>
            <person name="Fadrosh D."/>
            <person name="Jin S."/>
            <person name="Johri S."/>
            <person name="Kim M."/>
            <person name="Overton L."/>
            <person name="Reardon M."/>
            <person name="Tsitrin T."/>
            <person name="Vuong H."/>
            <person name="Weaver B."/>
            <person name="Ciecko A."/>
            <person name="Tallon L."/>
            <person name="Jackson J."/>
            <person name="Pai G."/>
            <person name="Aken S.V."/>
            <person name="Utterback T."/>
            <person name="Reidmuller S."/>
            <person name="Feldblyum T."/>
            <person name="Hsiao J."/>
            <person name="Zismann V."/>
            <person name="Iobst S."/>
            <person name="de Vazeille A.R."/>
            <person name="Buell C.R."/>
            <person name="Ying K."/>
            <person name="Li Y."/>
            <person name="Lu T."/>
            <person name="Huang Y."/>
            <person name="Zhao Q."/>
            <person name="Feng Q."/>
            <person name="Zhang L."/>
            <person name="Zhu J."/>
            <person name="Weng Q."/>
            <person name="Mu J."/>
            <person name="Lu Y."/>
            <person name="Fan D."/>
            <person name="Liu Y."/>
            <person name="Guan J."/>
            <person name="Zhang Y."/>
            <person name="Yu S."/>
            <person name="Liu X."/>
            <person name="Zhang Y."/>
            <person name="Hong G."/>
            <person name="Han B."/>
            <person name="Choisne N."/>
            <person name="Demange N."/>
            <person name="Orjeda G."/>
            <person name="Samain S."/>
            <person name="Cattolico L."/>
            <person name="Pelletier E."/>
            <person name="Couloux A."/>
            <person name="Segurens B."/>
            <person name="Wincker P."/>
            <person name="D'Hont A."/>
            <person name="Scarpelli C."/>
            <person name="Weissenbach J."/>
            <person name="Salanoubat M."/>
            <person name="Quetier F."/>
            <person name="Yu Y."/>
            <person name="Kim H.R."/>
            <person name="Rambo T."/>
            <person name="Currie J."/>
            <person name="Collura K."/>
            <person name="Luo M."/>
            <person name="Yang T."/>
            <person name="Ammiraju J.S.S."/>
            <person name="Engler F."/>
            <person name="Soderlund C."/>
            <person name="Wing R.A."/>
            <person name="Palmer L.E."/>
            <person name="de la Bastide M."/>
            <person name="Spiegel L."/>
            <person name="Nascimento L."/>
            <person name="Zutavern T."/>
            <person name="O'Shaughnessy A."/>
            <person name="Dike S."/>
            <person name="Dedhia N."/>
            <person name="Preston R."/>
            <person name="Balija V."/>
            <person name="McCombie W.R."/>
            <person name="Chow T."/>
            <person name="Chen H."/>
            <person name="Chung M."/>
            <person name="Chen C."/>
            <person name="Shaw J."/>
            <person name="Wu H."/>
            <person name="Hsiao K."/>
            <person name="Chao Y."/>
            <person name="Chu M."/>
            <person name="Cheng C."/>
            <person name="Hour A."/>
            <person name="Lee P."/>
            <person name="Lin S."/>
            <person name="Lin Y."/>
            <person name="Liou J."/>
            <person name="Liu S."/>
            <person name="Hsing Y."/>
            <person name="Raghuvanshi S."/>
            <person name="Mohanty A."/>
            <person name="Bharti A.K."/>
            <person name="Gaur A."/>
            <person name="Gupta V."/>
            <person name="Kumar D."/>
            <person name="Ravi V."/>
            <person name="Vij S."/>
            <person name="Kapur A."/>
            <person name="Khurana P."/>
            <person name="Khurana P."/>
            <person name="Khurana J.P."/>
            <person name="Tyagi A.K."/>
            <person name="Gaikwad K."/>
            <person name="Singh A."/>
            <person name="Dalal V."/>
            <person name="Srivastava S."/>
            <person name="Dixit A."/>
            <person name="Pal A.K."/>
            <person name="Ghazi I.A."/>
            <person name="Yadav M."/>
            <person name="Pandit A."/>
            <person name="Bhargava A."/>
            <person name="Sureshbabu K."/>
            <person name="Batra K."/>
            <person name="Sharma T.R."/>
            <person name="Mohapatra T."/>
            <person name="Singh N.K."/>
            <person name="Messing J."/>
            <person name="Nelson A.B."/>
            <person name="Fuks G."/>
            <person name="Kavchok S."/>
            <person name="Keizer G."/>
            <person name="Linton E."/>
            <person name="Llaca V."/>
            <person name="Song R."/>
            <person name="Tanyolac B."/>
            <person name="Young S."/>
            <person name="Ho-Il K."/>
            <person name="Hahn J.H."/>
            <person name="Sangsakoo G."/>
            <person name="Vanavichit A."/>
            <person name="de Mattos Luiz.A.T."/>
            <person name="Zimmer P.D."/>
            <person name="Malone G."/>
            <person name="Dellagostin O."/>
            <person name="de Oliveira A.C."/>
            <person name="Bevan M."/>
            <person name="Bancroft I."/>
            <person name="Minx P."/>
            <person name="Cordum H."/>
            <person name="Wilson R."/>
            <person name="Cheng Z."/>
            <person name="Jin W."/>
            <person name="Jiang J."/>
            <person name="Leong S.A."/>
            <person name="Iwama H."/>
            <person name="Gojobori T."/>
            <person name="Itoh T."/>
            <person name="Niimura Y."/>
            <person name="Fujii Y."/>
            <person name="Habara T."/>
            <person name="Sakai H."/>
            <person name="Sato Y."/>
            <person name="Wilson G."/>
            <person name="Kumar K."/>
            <person name="McCouch S."/>
            <person name="Juretic N."/>
            <person name="Hoen D."/>
            <person name="Wright S."/>
            <person name="Bruskiewich R."/>
            <person name="Bureau T."/>
            <person name="Miyao A."/>
            <person name="Hirochika H."/>
            <person name="Nishikawa T."/>
            <person name="Kadowaki K."/>
            <person name="Sugiura M."/>
            <person name="Burr B."/>
            <person name="Sasaki T."/>
        </authorList>
    </citation>
    <scope>NUCLEOTIDE SEQUENCE [LARGE SCALE GENOMIC DNA]</scope>
    <source>
        <strain evidence="3">cv. Nipponbare</strain>
    </source>
</reference>
<reference evidence="2" key="2">
    <citation type="submission" date="2002-10" db="EMBL/GenBank/DDBJ databases">
        <title>Oryza sativa nipponbare(GA3) genomic DNA, chromosome 2, PAC clone:P0724B10.</title>
        <authorList>
            <person name="Sasaki T."/>
            <person name="Matsumoto T."/>
            <person name="Katayose Y."/>
        </authorList>
    </citation>
    <scope>NUCLEOTIDE SEQUENCE</scope>
</reference>
<dbReference type="AlphaFoldDB" id="Q6YVK2"/>
<accession>Q6YVK2</accession>
<organism evidence="2 3">
    <name type="scientific">Oryza sativa subsp. japonica</name>
    <name type="common">Rice</name>
    <dbReference type="NCBI Taxonomy" id="39947"/>
    <lineage>
        <taxon>Eukaryota</taxon>
        <taxon>Viridiplantae</taxon>
        <taxon>Streptophyta</taxon>
        <taxon>Embryophyta</taxon>
        <taxon>Tracheophyta</taxon>
        <taxon>Spermatophyta</taxon>
        <taxon>Magnoliopsida</taxon>
        <taxon>Liliopsida</taxon>
        <taxon>Poales</taxon>
        <taxon>Poaceae</taxon>
        <taxon>BOP clade</taxon>
        <taxon>Oryzoideae</taxon>
        <taxon>Oryzeae</taxon>
        <taxon>Oryzinae</taxon>
        <taxon>Oryza</taxon>
        <taxon>Oryza sativa</taxon>
    </lineage>
</organism>
<dbReference type="EMBL" id="AP005825">
    <property type="protein sequence ID" value="BAD08063.1"/>
    <property type="molecule type" value="Genomic_DNA"/>
</dbReference>